<accession>A0A8J5IGK7</accession>
<reference evidence="3 4" key="1">
    <citation type="submission" date="2020-08" db="EMBL/GenBank/DDBJ databases">
        <title>Plant Genome Project.</title>
        <authorList>
            <person name="Zhang R.-G."/>
        </authorList>
    </citation>
    <scope>NUCLEOTIDE SEQUENCE [LARGE SCALE GENOMIC DNA]</scope>
    <source>
        <tissue evidence="3">Rhizome</tissue>
    </source>
</reference>
<dbReference type="GO" id="GO:0005096">
    <property type="term" value="F:GTPase activator activity"/>
    <property type="evidence" value="ECO:0007669"/>
    <property type="project" value="InterPro"/>
</dbReference>
<dbReference type="AlphaFoldDB" id="A0A8J5IGK7"/>
<name>A0A8J5IGK7_ZINOF</name>
<proteinExistence type="predicted"/>
<comment type="caution">
    <text evidence="3">The sequence shown here is derived from an EMBL/GenBank/DDBJ whole genome shotgun (WGS) entry which is preliminary data.</text>
</comment>
<keyword evidence="1" id="KW-0479">Metal-binding</keyword>
<evidence type="ECO:0000256" key="1">
    <source>
        <dbReference type="ARBA" id="ARBA00022723"/>
    </source>
</evidence>
<dbReference type="Proteomes" id="UP000734854">
    <property type="component" value="Unassembled WGS sequence"/>
</dbReference>
<dbReference type="GO" id="GO:0046872">
    <property type="term" value="F:metal ion binding"/>
    <property type="evidence" value="ECO:0007669"/>
    <property type="project" value="UniProtKB-KW"/>
</dbReference>
<dbReference type="Gene3D" id="2.30.29.30">
    <property type="entry name" value="Pleckstrin-homology domain (PH domain)/Phosphotyrosine-binding domain (PTB)"/>
    <property type="match status" value="1"/>
</dbReference>
<protein>
    <submittedName>
        <fullName evidence="3">Uncharacterized protein</fullName>
    </submittedName>
</protein>
<dbReference type="EMBL" id="JACMSC010000002">
    <property type="protein sequence ID" value="KAG6534915.1"/>
    <property type="molecule type" value="Genomic_DNA"/>
</dbReference>
<dbReference type="PANTHER" id="PTHR23180:SF160">
    <property type="entry name" value="ADP-RIBOSYLATION FACTOR GTPASE-ACTIVATING PROTEIN EFFECTOR PROTEIN 1"/>
    <property type="match status" value="1"/>
</dbReference>
<dbReference type="InterPro" id="IPR011993">
    <property type="entry name" value="PH-like_dom_sf"/>
</dbReference>
<organism evidence="3 4">
    <name type="scientific">Zingiber officinale</name>
    <name type="common">Ginger</name>
    <name type="synonym">Amomum zingiber</name>
    <dbReference type="NCBI Taxonomy" id="94328"/>
    <lineage>
        <taxon>Eukaryota</taxon>
        <taxon>Viridiplantae</taxon>
        <taxon>Streptophyta</taxon>
        <taxon>Embryophyta</taxon>
        <taxon>Tracheophyta</taxon>
        <taxon>Spermatophyta</taxon>
        <taxon>Magnoliopsida</taxon>
        <taxon>Liliopsida</taxon>
        <taxon>Zingiberales</taxon>
        <taxon>Zingiberaceae</taxon>
        <taxon>Zingiber</taxon>
    </lineage>
</organism>
<keyword evidence="4" id="KW-1185">Reference proteome</keyword>
<evidence type="ECO:0000313" key="3">
    <source>
        <dbReference type="EMBL" id="KAG6534915.1"/>
    </source>
</evidence>
<keyword evidence="2" id="KW-0862">Zinc</keyword>
<gene>
    <name evidence="3" type="ORF">ZIOFF_008823</name>
</gene>
<evidence type="ECO:0000313" key="4">
    <source>
        <dbReference type="Proteomes" id="UP000734854"/>
    </source>
</evidence>
<sequence>MLPCIIASDSIMRIIYYCTSTPVLEQIHSHYLPMGLNNDIFHIYGLATPCLSNPLDKVISQSVRQTDEVTGREDTLFLTVEACYTIIASNGTDQLYGSNHCTLRSHNLSDHGSGLLIHWFSSHHQGGVHDEKSVACHTVNLLTSTIKVDTDQSNLRFCFRIISPTKNYTLQVES</sequence>
<dbReference type="InterPro" id="IPR045258">
    <property type="entry name" value="ACAP1/2/3-like"/>
</dbReference>
<evidence type="ECO:0000256" key="2">
    <source>
        <dbReference type="ARBA" id="ARBA00022833"/>
    </source>
</evidence>
<dbReference type="PANTHER" id="PTHR23180">
    <property type="entry name" value="CENTAURIN/ARF"/>
    <property type="match status" value="1"/>
</dbReference>
<dbReference type="SUPFAM" id="SSF50729">
    <property type="entry name" value="PH domain-like"/>
    <property type="match status" value="1"/>
</dbReference>